<dbReference type="EMBL" id="QUMQ01000001">
    <property type="protein sequence ID" value="REF98194.1"/>
    <property type="molecule type" value="Genomic_DNA"/>
</dbReference>
<dbReference type="PANTHER" id="PTHR48081">
    <property type="entry name" value="AB HYDROLASE SUPERFAMILY PROTEIN C4A8.06C"/>
    <property type="match status" value="1"/>
</dbReference>
<name>A0A3D9ZNJ6_9ACTN</name>
<reference evidence="3 4" key="1">
    <citation type="submission" date="2018-08" db="EMBL/GenBank/DDBJ databases">
        <title>Sequencing the genomes of 1000 actinobacteria strains.</title>
        <authorList>
            <person name="Klenk H.-P."/>
        </authorList>
    </citation>
    <scope>NUCLEOTIDE SEQUENCE [LARGE SCALE GENOMIC DNA]</scope>
    <source>
        <strain evidence="3 4">DSM 44099</strain>
    </source>
</reference>
<evidence type="ECO:0000256" key="1">
    <source>
        <dbReference type="ARBA" id="ARBA00022801"/>
    </source>
</evidence>
<feature type="domain" description="Alpha/beta hydrolase fold-3" evidence="2">
    <location>
        <begin position="81"/>
        <end position="290"/>
    </location>
</feature>
<evidence type="ECO:0000259" key="2">
    <source>
        <dbReference type="Pfam" id="PF07859"/>
    </source>
</evidence>
<dbReference type="RefSeq" id="WP_116069524.1">
    <property type="nucleotide sequence ID" value="NZ_BONB01000040.1"/>
</dbReference>
<accession>A0A3D9ZNJ6</accession>
<protein>
    <submittedName>
        <fullName evidence="3">Acetyl esterase/lipase</fullName>
    </submittedName>
</protein>
<evidence type="ECO:0000313" key="4">
    <source>
        <dbReference type="Proteomes" id="UP000256913"/>
    </source>
</evidence>
<evidence type="ECO:0000313" key="3">
    <source>
        <dbReference type="EMBL" id="REF98194.1"/>
    </source>
</evidence>
<dbReference type="InterPro" id="IPR013094">
    <property type="entry name" value="AB_hydrolase_3"/>
</dbReference>
<dbReference type="SUPFAM" id="SSF53474">
    <property type="entry name" value="alpha/beta-Hydrolases"/>
    <property type="match status" value="1"/>
</dbReference>
<sequence>MEYYLDPELAAMFAGGFPRTDLADLATARKNSAAARERLPRYESRRAVTVTDVVLPGYQRDDGVGGRLYRPDGVAGPLPGLIYLFGGAFALGSIDAIDGRARQIVDRVDVTVLTVAYRRAPEHPYPAALDDAYAALLWISGAPDIDPARVGVLGESAGGGLAAALALITRDRGGPRLIAQFLDAPTIDDRLTSRSIRTLTDVPVWQPRNSLYSWRYYLRGTAEPGAAYVPIYAAPARASVDALAGLPPAYVTSYEVDPTRDEGLDYGVSLIRAGVPTELHSYPGAVHVTHSIPGTAIGARMTDDRMAAIERLLKPGAFVAVVSES</sequence>
<dbReference type="OrthoDB" id="3181909at2"/>
<dbReference type="Proteomes" id="UP000256913">
    <property type="component" value="Unassembled WGS sequence"/>
</dbReference>
<dbReference type="InterPro" id="IPR050300">
    <property type="entry name" value="GDXG_lipolytic_enzyme"/>
</dbReference>
<dbReference type="GO" id="GO:0016787">
    <property type="term" value="F:hydrolase activity"/>
    <property type="evidence" value="ECO:0007669"/>
    <property type="project" value="UniProtKB-KW"/>
</dbReference>
<organism evidence="3 4">
    <name type="scientific">Asanoa ferruginea</name>
    <dbReference type="NCBI Taxonomy" id="53367"/>
    <lineage>
        <taxon>Bacteria</taxon>
        <taxon>Bacillati</taxon>
        <taxon>Actinomycetota</taxon>
        <taxon>Actinomycetes</taxon>
        <taxon>Micromonosporales</taxon>
        <taxon>Micromonosporaceae</taxon>
        <taxon>Asanoa</taxon>
    </lineage>
</organism>
<comment type="caution">
    <text evidence="3">The sequence shown here is derived from an EMBL/GenBank/DDBJ whole genome shotgun (WGS) entry which is preliminary data.</text>
</comment>
<keyword evidence="1" id="KW-0378">Hydrolase</keyword>
<dbReference type="Gene3D" id="3.40.50.1820">
    <property type="entry name" value="alpha/beta hydrolase"/>
    <property type="match status" value="1"/>
</dbReference>
<keyword evidence="4" id="KW-1185">Reference proteome</keyword>
<dbReference type="PANTHER" id="PTHR48081:SF8">
    <property type="entry name" value="ALPHA_BETA HYDROLASE FOLD-3 DOMAIN-CONTAINING PROTEIN-RELATED"/>
    <property type="match status" value="1"/>
</dbReference>
<dbReference type="Pfam" id="PF07859">
    <property type="entry name" value="Abhydrolase_3"/>
    <property type="match status" value="1"/>
</dbReference>
<gene>
    <name evidence="3" type="ORF">DFJ67_4208</name>
</gene>
<dbReference type="InterPro" id="IPR029058">
    <property type="entry name" value="AB_hydrolase_fold"/>
</dbReference>
<dbReference type="AlphaFoldDB" id="A0A3D9ZNJ6"/>
<proteinExistence type="predicted"/>